<dbReference type="EMBL" id="CP046457">
    <property type="protein sequence ID" value="QGU00721.1"/>
    <property type="molecule type" value="Genomic_DNA"/>
</dbReference>
<dbReference type="CDD" id="cd00378">
    <property type="entry name" value="SHMT"/>
    <property type="match status" value="1"/>
</dbReference>
<comment type="function">
    <text evidence="12">Catalyzes the reversible interconversion of serine and glycine with tetrahydrofolate (THF) serving as the one-carbon carrier. This reaction serves as the major source of one-carbon groups required for the biosynthesis of purines, thymidylate, methionine, and other important biomolecules. Also exhibits THF-independent aldolase activity toward beta-hydroxyamino acids, producing glycine and aldehydes, via a retro-aldol mechanism. Thus, is able to catalyze the cleavage of L-allo-threonine.</text>
</comment>
<dbReference type="GO" id="GO:0030170">
    <property type="term" value="F:pyridoxal phosphate binding"/>
    <property type="evidence" value="ECO:0007669"/>
    <property type="project" value="UniProtKB-UniRule"/>
</dbReference>
<evidence type="ECO:0000313" key="15">
    <source>
        <dbReference type="EMBL" id="QGU00721.1"/>
    </source>
</evidence>
<keyword evidence="8 13" id="KW-0028">Amino-acid biosynthesis</keyword>
<dbReference type="HAMAP" id="MF_00051">
    <property type="entry name" value="SHMT"/>
    <property type="match status" value="1"/>
</dbReference>
<evidence type="ECO:0000256" key="7">
    <source>
        <dbReference type="ARBA" id="ARBA00022563"/>
    </source>
</evidence>
<comment type="catalytic activity">
    <reaction evidence="13">
        <text>(6R)-5,10-methylene-5,6,7,8-tetrahydrofolate + glycine + H2O = (6S)-5,6,7,8-tetrahydrofolate + L-serine</text>
        <dbReference type="Rhea" id="RHEA:15481"/>
        <dbReference type="ChEBI" id="CHEBI:15377"/>
        <dbReference type="ChEBI" id="CHEBI:15636"/>
        <dbReference type="ChEBI" id="CHEBI:33384"/>
        <dbReference type="ChEBI" id="CHEBI:57305"/>
        <dbReference type="ChEBI" id="CHEBI:57453"/>
        <dbReference type="EC" id="2.1.2.1"/>
    </reaction>
</comment>
<keyword evidence="15" id="KW-0489">Methyltransferase</keyword>
<keyword evidence="7 13" id="KW-0554">One-carbon metabolism</keyword>
<dbReference type="GO" id="GO:0004372">
    <property type="term" value="F:glycine hydroxymethyltransferase activity"/>
    <property type="evidence" value="ECO:0007669"/>
    <property type="project" value="UniProtKB-UniRule"/>
</dbReference>
<protein>
    <recommendedName>
        <fullName evidence="13">Serine hydroxymethyltransferase</fullName>
        <shortName evidence="13">SHMT</shortName>
        <shortName evidence="13">Serine methylase</shortName>
        <ecNumber evidence="13">2.1.2.1</ecNumber>
    </recommendedName>
</protein>
<dbReference type="SUPFAM" id="SSF89623">
    <property type="entry name" value="Ribose/Galactose isomerase RpiB/AlsB"/>
    <property type="match status" value="1"/>
</dbReference>
<evidence type="ECO:0000256" key="3">
    <source>
        <dbReference type="ARBA" id="ARBA00006376"/>
    </source>
</evidence>
<dbReference type="AlphaFoldDB" id="A0A6I6DNR7"/>
<evidence type="ECO:0000256" key="4">
    <source>
        <dbReference type="ARBA" id="ARBA00008754"/>
    </source>
</evidence>
<evidence type="ECO:0000256" key="10">
    <source>
        <dbReference type="ARBA" id="ARBA00022898"/>
    </source>
</evidence>
<sequence length="568" mass="62213">MLLVLGSDHAGVELKEYLIGLLTEEGYEIIDCGTNTTDSVDYPDIAEKVAQEVLDKNILGILICGTGIGISIAANKLNGIRAAACHDIYTARLSREHNNANILTVGSRVIGPGLAWEIIKTFIDTKFQAGRHKLRVEKIHAIENKMLRGVEKVDYIENYVRQADPEIANAIKKEEQRQNTKLELIASENFVSRAVMAAQGSVMTNKYAEGYPGKRYYGGCEYVDVAEELARQRVKELFGAEHANVQPHSGAQANTAVYFAALDPGDTILGMNLSHGGHLTHGSKVNLSGKYFNVYDYGVKPDTEIIDYDELRDIAKKVKPKMIIAGASAYPRIIDFKVFKEIADEVGAYLFVDMAHIAGLVAAGLHPNPVPYADFVTSTTHKTLRGPRGGLILCKEEWAAKIDKAVFPGIQGGPLMHVIAAKAVCFKEALDSSFKNYQQTIIDNANQLATSLIENNLRLVSNGTDNHLMLVDVRPKNLTGTDAEEILEMINITANKNAIPFDPQKPTVTSGIRLGTPAATSRGFKPEDMKKVAEAISIALSNPDNPARKAEAREIINILCDKYPLYHI</sequence>
<evidence type="ECO:0000256" key="6">
    <source>
        <dbReference type="ARBA" id="ARBA00022490"/>
    </source>
</evidence>
<dbReference type="InterPro" id="IPR036569">
    <property type="entry name" value="RpiB_LacA_LacB_sf"/>
</dbReference>
<dbReference type="Pfam" id="PF02502">
    <property type="entry name" value="LacAB_rpiB"/>
    <property type="match status" value="1"/>
</dbReference>
<dbReference type="InterPro" id="IPR015421">
    <property type="entry name" value="PyrdxlP-dep_Trfase_major"/>
</dbReference>
<name>A0A6I6DNR7_9FIRM</name>
<comment type="subcellular location">
    <subcellularLocation>
        <location evidence="2 13">Cytoplasm</location>
    </subcellularLocation>
</comment>
<feature type="site" description="Plays an important role in substrate specificity" evidence="13">
    <location>
        <position position="381"/>
    </location>
</feature>
<proteinExistence type="inferred from homology"/>
<dbReference type="GO" id="GO:0019264">
    <property type="term" value="P:glycine biosynthetic process from serine"/>
    <property type="evidence" value="ECO:0007669"/>
    <property type="project" value="UniProtKB-UniRule"/>
</dbReference>
<evidence type="ECO:0000256" key="9">
    <source>
        <dbReference type="ARBA" id="ARBA00022679"/>
    </source>
</evidence>
<dbReference type="PANTHER" id="PTHR11680">
    <property type="entry name" value="SERINE HYDROXYMETHYLTRANSFERASE"/>
    <property type="match status" value="1"/>
</dbReference>
<feature type="binding site" evidence="13">
    <location>
        <position position="273"/>
    </location>
    <ligand>
        <name>(6S)-5,6,7,8-tetrahydrofolate</name>
        <dbReference type="ChEBI" id="CHEBI:57453"/>
    </ligand>
</feature>
<keyword evidence="10 13" id="KW-0663">Pyridoxal phosphate</keyword>
<dbReference type="InterPro" id="IPR039429">
    <property type="entry name" value="SHMT-like_dom"/>
</dbReference>
<accession>A0A6I6DNR7</accession>
<dbReference type="Proteomes" id="UP000426444">
    <property type="component" value="Chromosome"/>
</dbReference>
<evidence type="ECO:0000256" key="8">
    <source>
        <dbReference type="ARBA" id="ARBA00022605"/>
    </source>
</evidence>
<dbReference type="KEGG" id="salq:SYNTR_2127"/>
<keyword evidence="11" id="KW-0413">Isomerase</keyword>
<dbReference type="NCBIfam" id="TIGR01120">
    <property type="entry name" value="rpiB"/>
    <property type="match status" value="1"/>
</dbReference>
<dbReference type="PANTHER" id="PTHR11680:SF35">
    <property type="entry name" value="SERINE HYDROXYMETHYLTRANSFERASE 1"/>
    <property type="match status" value="1"/>
</dbReference>
<dbReference type="InterPro" id="IPR015422">
    <property type="entry name" value="PyrdxlP-dep_Trfase_small"/>
</dbReference>
<evidence type="ECO:0000256" key="5">
    <source>
        <dbReference type="ARBA" id="ARBA00011738"/>
    </source>
</evidence>
<dbReference type="NCBIfam" id="TIGR00689">
    <property type="entry name" value="rpiB_lacA_lacB"/>
    <property type="match status" value="1"/>
</dbReference>
<evidence type="ECO:0000256" key="13">
    <source>
        <dbReference type="HAMAP-Rule" id="MF_00051"/>
    </source>
</evidence>
<dbReference type="FunFam" id="3.40.640.10:FF:000001">
    <property type="entry name" value="Serine hydroxymethyltransferase"/>
    <property type="match status" value="1"/>
</dbReference>
<dbReference type="NCBIfam" id="NF000586">
    <property type="entry name" value="PRK00011.1"/>
    <property type="match status" value="1"/>
</dbReference>
<reference evidence="16" key="1">
    <citation type="journal article" date="2019" name="Microbiology">
        <title>Complete Genome Sequence of an Uncultured Bacterium of the Candidate Phylum Bipolaricaulota.</title>
        <authorList>
            <person name="Kadnikov V.V."/>
            <person name="Mardanov A.V."/>
            <person name="Beletsky A.V."/>
            <person name="Frank Y.A."/>
            <person name="Karnachuk O.V."/>
            <person name="Ravin N.V."/>
        </authorList>
    </citation>
    <scope>NUCLEOTIDE SEQUENCE [LARGE SCALE GENOMIC DNA]</scope>
</reference>
<dbReference type="EC" id="2.1.2.1" evidence="13"/>
<comment type="pathway">
    <text evidence="13">One-carbon metabolism; tetrahydrofolate interconversion.</text>
</comment>
<dbReference type="InterPro" id="IPR049943">
    <property type="entry name" value="Ser_HO-MeTrfase-like"/>
</dbReference>
<keyword evidence="6 13" id="KW-0963">Cytoplasm</keyword>
<evidence type="ECO:0000256" key="2">
    <source>
        <dbReference type="ARBA" id="ARBA00004496"/>
    </source>
</evidence>
<evidence type="ECO:0000256" key="11">
    <source>
        <dbReference type="ARBA" id="ARBA00023235"/>
    </source>
</evidence>
<dbReference type="SUPFAM" id="SSF53383">
    <property type="entry name" value="PLP-dependent transferases"/>
    <property type="match status" value="1"/>
</dbReference>
<dbReference type="Gene3D" id="3.90.1150.10">
    <property type="entry name" value="Aspartate Aminotransferase, domain 1"/>
    <property type="match status" value="1"/>
</dbReference>
<comment type="caution">
    <text evidence="13">Lacks conserved residue(s) required for the propagation of feature annotation.</text>
</comment>
<dbReference type="Gene3D" id="3.40.1400.10">
    <property type="entry name" value="Sugar-phosphate isomerase, RpiB/LacA/LacB"/>
    <property type="match status" value="1"/>
</dbReference>
<dbReference type="Pfam" id="PF00464">
    <property type="entry name" value="SHMT"/>
    <property type="match status" value="1"/>
</dbReference>
<keyword evidence="16" id="KW-1185">Reference proteome</keyword>
<dbReference type="NCBIfam" id="NF004051">
    <property type="entry name" value="PRK05571.1"/>
    <property type="match status" value="1"/>
</dbReference>
<dbReference type="InterPro" id="IPR019798">
    <property type="entry name" value="Ser_HO-MeTrfase_PLP_BS"/>
</dbReference>
<comment type="subunit">
    <text evidence="5 13">Homodimer.</text>
</comment>
<comment type="similarity">
    <text evidence="3 13">Belongs to the SHMT family.</text>
</comment>
<dbReference type="GO" id="GO:0032259">
    <property type="term" value="P:methylation"/>
    <property type="evidence" value="ECO:0007669"/>
    <property type="project" value="UniProtKB-KW"/>
</dbReference>
<feature type="binding site" evidence="13">
    <location>
        <position position="396"/>
    </location>
    <ligand>
        <name>(6S)-5,6,7,8-tetrahydrofolate</name>
        <dbReference type="ChEBI" id="CHEBI:57453"/>
    </ligand>
</feature>
<evidence type="ECO:0000256" key="12">
    <source>
        <dbReference type="ARBA" id="ARBA00054606"/>
    </source>
</evidence>
<organism evidence="15 16">
    <name type="scientific">Candidatus Syntrophocurvum alkaliphilum</name>
    <dbReference type="NCBI Taxonomy" id="2293317"/>
    <lineage>
        <taxon>Bacteria</taxon>
        <taxon>Bacillati</taxon>
        <taxon>Bacillota</taxon>
        <taxon>Clostridia</taxon>
        <taxon>Eubacteriales</taxon>
        <taxon>Syntrophomonadaceae</taxon>
        <taxon>Candidatus Syntrophocurvum</taxon>
    </lineage>
</organism>
<dbReference type="OrthoDB" id="9803846at2"/>
<gene>
    <name evidence="13" type="primary">glyA</name>
    <name evidence="15" type="ORF">SYNTR_2127</name>
</gene>
<evidence type="ECO:0000256" key="1">
    <source>
        <dbReference type="ARBA" id="ARBA00001933"/>
    </source>
</evidence>
<dbReference type="GO" id="GO:0005975">
    <property type="term" value="P:carbohydrate metabolic process"/>
    <property type="evidence" value="ECO:0007669"/>
    <property type="project" value="InterPro"/>
</dbReference>
<feature type="domain" description="Serine hydroxymethyltransferase-like" evidence="14">
    <location>
        <begin position="161"/>
        <end position="536"/>
    </location>
</feature>
<dbReference type="UniPathway" id="UPA00193"/>
<feature type="binding site" evidence="13">
    <location>
        <begin position="277"/>
        <end position="279"/>
    </location>
    <ligand>
        <name>(6S)-5,6,7,8-tetrahydrofolate</name>
        <dbReference type="ChEBI" id="CHEBI:57453"/>
    </ligand>
</feature>
<evidence type="ECO:0000313" key="16">
    <source>
        <dbReference type="Proteomes" id="UP000426444"/>
    </source>
</evidence>
<dbReference type="InterPro" id="IPR003500">
    <property type="entry name" value="RpiB_LacA_LacB"/>
</dbReference>
<evidence type="ECO:0000259" key="14">
    <source>
        <dbReference type="Pfam" id="PF00464"/>
    </source>
</evidence>
<dbReference type="PROSITE" id="PS00096">
    <property type="entry name" value="SHMT"/>
    <property type="match status" value="1"/>
</dbReference>
<dbReference type="Gene3D" id="3.40.640.10">
    <property type="entry name" value="Type I PLP-dependent aspartate aminotransferase-like (Major domain)"/>
    <property type="match status" value="1"/>
</dbReference>
<comment type="similarity">
    <text evidence="4">Belongs to the LacAB/RpiB family.</text>
</comment>
<keyword evidence="9 13" id="KW-0808">Transferase</keyword>
<feature type="modified residue" description="N6-(pyridoxal phosphate)lysine" evidence="13">
    <location>
        <position position="382"/>
    </location>
</feature>
<dbReference type="GO" id="GO:0016861">
    <property type="term" value="F:intramolecular oxidoreductase activity, interconverting aldoses and ketoses"/>
    <property type="evidence" value="ECO:0007669"/>
    <property type="project" value="UniProtKB-ARBA"/>
</dbReference>
<dbReference type="GO" id="GO:0035999">
    <property type="term" value="P:tetrahydrofolate interconversion"/>
    <property type="evidence" value="ECO:0007669"/>
    <property type="project" value="UniProtKB-UniRule"/>
</dbReference>
<dbReference type="InterPro" id="IPR004785">
    <property type="entry name" value="RpiB"/>
</dbReference>
<comment type="pathway">
    <text evidence="13">Amino-acid biosynthesis; glycine biosynthesis; glycine from L-serine: step 1/1.</text>
</comment>
<dbReference type="InterPro" id="IPR015424">
    <property type="entry name" value="PyrdxlP-dep_Trfase"/>
</dbReference>
<comment type="cofactor">
    <cofactor evidence="1 13">
        <name>pyridoxal 5'-phosphate</name>
        <dbReference type="ChEBI" id="CHEBI:597326"/>
    </cofactor>
</comment>
<dbReference type="InterPro" id="IPR001085">
    <property type="entry name" value="Ser_HO-MeTrfase"/>
</dbReference>
<dbReference type="GO" id="GO:0008168">
    <property type="term" value="F:methyltransferase activity"/>
    <property type="evidence" value="ECO:0007669"/>
    <property type="project" value="UniProtKB-KW"/>
</dbReference>
<dbReference type="GO" id="GO:0005829">
    <property type="term" value="C:cytosol"/>
    <property type="evidence" value="ECO:0007669"/>
    <property type="project" value="TreeGrafter"/>
</dbReference>
<dbReference type="UniPathway" id="UPA00288">
    <property type="reaction ID" value="UER01023"/>
</dbReference>